<name>A0ABW5P901_9BACL</name>
<dbReference type="Proteomes" id="UP001597541">
    <property type="component" value="Unassembled WGS sequence"/>
</dbReference>
<evidence type="ECO:0000256" key="1">
    <source>
        <dbReference type="ARBA" id="ARBA00022801"/>
    </source>
</evidence>
<dbReference type="EMBL" id="JBHUME010000003">
    <property type="protein sequence ID" value="MFD2611574.1"/>
    <property type="molecule type" value="Genomic_DNA"/>
</dbReference>
<dbReference type="CDD" id="cd02857">
    <property type="entry name" value="E_set_CDase_PDE_N"/>
    <property type="match status" value="1"/>
</dbReference>
<dbReference type="GO" id="GO:0016787">
    <property type="term" value="F:hydrolase activity"/>
    <property type="evidence" value="ECO:0007669"/>
    <property type="project" value="UniProtKB-KW"/>
</dbReference>
<dbReference type="Gene3D" id="2.60.40.10">
    <property type="entry name" value="Immunoglobulins"/>
    <property type="match status" value="1"/>
</dbReference>
<feature type="domain" description="Glycosyl hydrolase family 13 catalytic" evidence="3">
    <location>
        <begin position="135"/>
        <end position="493"/>
    </location>
</feature>
<dbReference type="PANTHER" id="PTHR10357:SF210">
    <property type="entry name" value="MALTODEXTRIN GLUCOSIDASE"/>
    <property type="match status" value="1"/>
</dbReference>
<organism evidence="4 5">
    <name type="scientific">Paenibacillus gansuensis</name>
    <dbReference type="NCBI Taxonomy" id="306542"/>
    <lineage>
        <taxon>Bacteria</taxon>
        <taxon>Bacillati</taxon>
        <taxon>Bacillota</taxon>
        <taxon>Bacilli</taxon>
        <taxon>Bacillales</taxon>
        <taxon>Paenibacillaceae</taxon>
        <taxon>Paenibacillus</taxon>
    </lineage>
</organism>
<dbReference type="Pfam" id="PF00128">
    <property type="entry name" value="Alpha-amylase"/>
    <property type="match status" value="1"/>
</dbReference>
<keyword evidence="2" id="KW-0326">Glycosidase</keyword>
<dbReference type="SUPFAM" id="SSF51445">
    <property type="entry name" value="(Trans)glycosidases"/>
    <property type="match status" value="1"/>
</dbReference>
<reference evidence="5" key="1">
    <citation type="journal article" date="2019" name="Int. J. Syst. Evol. Microbiol.">
        <title>The Global Catalogue of Microorganisms (GCM) 10K type strain sequencing project: providing services to taxonomists for standard genome sequencing and annotation.</title>
        <authorList>
            <consortium name="The Broad Institute Genomics Platform"/>
            <consortium name="The Broad Institute Genome Sequencing Center for Infectious Disease"/>
            <person name="Wu L."/>
            <person name="Ma J."/>
        </authorList>
    </citation>
    <scope>NUCLEOTIDE SEQUENCE [LARGE SCALE GENOMIC DNA]</scope>
    <source>
        <strain evidence="5">KCTC 3950</strain>
    </source>
</reference>
<dbReference type="InterPro" id="IPR017853">
    <property type="entry name" value="GH"/>
</dbReference>
<evidence type="ECO:0000313" key="5">
    <source>
        <dbReference type="Proteomes" id="UP001597541"/>
    </source>
</evidence>
<dbReference type="Pfam" id="PF02903">
    <property type="entry name" value="Alpha-amylase_N"/>
    <property type="match status" value="1"/>
</dbReference>
<keyword evidence="1 4" id="KW-0378">Hydrolase</keyword>
<dbReference type="InterPro" id="IPR045857">
    <property type="entry name" value="O16G_dom_2"/>
</dbReference>
<protein>
    <submittedName>
        <fullName evidence="4">Glycoside hydrolase family 13 protein</fullName>
    </submittedName>
</protein>
<keyword evidence="5" id="KW-1185">Reference proteome</keyword>
<proteinExistence type="predicted"/>
<dbReference type="SMART" id="SM00642">
    <property type="entry name" value="Aamy"/>
    <property type="match status" value="1"/>
</dbReference>
<dbReference type="Gene3D" id="2.60.40.1180">
    <property type="entry name" value="Golgi alpha-mannosidase II"/>
    <property type="match status" value="1"/>
</dbReference>
<dbReference type="CDD" id="cd11338">
    <property type="entry name" value="AmyAc_CMD"/>
    <property type="match status" value="1"/>
</dbReference>
<dbReference type="InterPro" id="IPR013780">
    <property type="entry name" value="Glyco_hydro_b"/>
</dbReference>
<sequence>MLKEALYHRPKLNWAYAYDEKTLHIRFRTKRDDVEQVKLWYGDKYLPWERMEQVELKVLTSDSLFDYWETYIQPRYRRLVYGFDLISGDERLWYTERGAVLTPLSEHVGLFDFPFMNKVDVYRTPDWVKEAVFYQIFPERFANGDPSNDPDQVQPWGGKPERDNFFGGDLQGVLNHLDHLTELGVNAIYFNPLFQATTNHKYDTKDYLQVDRHFGDNAMLKKLVDECHLRGIRVMLDAVFNHSGKTFEPFVDILKNGADSPYADWFHVRQFPLNIVDGIPTYDTFAFEPIMPKLNTEHPAVKEYLLGVAKYWIEEVGVDGWRLDVANEVDHQFWREFRQVVKQAKPDAYILGEIFHDSLMWLQGDQFDAVMNYRFTNIVLDFFAKKKLDGYHLACDLGGLLASYPQQANEAAFNLLDSHDTPRLLTLCGGDKRVMKLAVLFLMTYTGTPCIYYGDEIGLDGEGDPDCRKCMVWDKEKQDLDLFTFFQSAIALRKAIPALRTGSIKFTHAMEGDLLLTYERELNGERYLVALNRSEDIRSIKLPAGGWSVALSSDAGIQITESKDTEIQPYGYMVLHKENEA</sequence>
<evidence type="ECO:0000259" key="3">
    <source>
        <dbReference type="SMART" id="SM00642"/>
    </source>
</evidence>
<dbReference type="InterPro" id="IPR004185">
    <property type="entry name" value="Glyco_hydro_13_lg-like_dom"/>
</dbReference>
<dbReference type="Gene3D" id="3.90.400.10">
    <property type="entry name" value="Oligo-1,6-glucosidase, Domain 2"/>
    <property type="match status" value="1"/>
</dbReference>
<evidence type="ECO:0000313" key="4">
    <source>
        <dbReference type="EMBL" id="MFD2611574.1"/>
    </source>
</evidence>
<dbReference type="InterPro" id="IPR013783">
    <property type="entry name" value="Ig-like_fold"/>
</dbReference>
<dbReference type="PANTHER" id="PTHR10357">
    <property type="entry name" value="ALPHA-AMYLASE FAMILY MEMBER"/>
    <property type="match status" value="1"/>
</dbReference>
<comment type="caution">
    <text evidence="4">The sequence shown here is derived from an EMBL/GenBank/DDBJ whole genome shotgun (WGS) entry which is preliminary data.</text>
</comment>
<accession>A0ABW5P901</accession>
<dbReference type="RefSeq" id="WP_377600372.1">
    <property type="nucleotide sequence ID" value="NZ_JBHUME010000003.1"/>
</dbReference>
<evidence type="ECO:0000256" key="2">
    <source>
        <dbReference type="ARBA" id="ARBA00023295"/>
    </source>
</evidence>
<dbReference type="SUPFAM" id="SSF51011">
    <property type="entry name" value="Glycosyl hydrolase domain"/>
    <property type="match status" value="1"/>
</dbReference>
<gene>
    <name evidence="4" type="ORF">ACFSUF_03955</name>
</gene>
<dbReference type="InterPro" id="IPR006047">
    <property type="entry name" value="GH13_cat_dom"/>
</dbReference>
<dbReference type="Gene3D" id="3.20.20.80">
    <property type="entry name" value="Glycosidases"/>
    <property type="match status" value="1"/>
</dbReference>